<evidence type="ECO:0000313" key="2">
    <source>
        <dbReference type="EMBL" id="OWZ21775.1"/>
    </source>
</evidence>
<feature type="region of interest" description="Disordered" evidence="1">
    <location>
        <begin position="329"/>
        <end position="392"/>
    </location>
</feature>
<sequence>MSKLMHARRVEEVLQLRERTAEEDKALLMILRHDIEVPYPPRLLVQSMDARELACFVDIFMSIEYQLYAHLTPGQKFSTALPKQEILNQIHMETKRHCHRNGKYQILKQLSHESQVLTVTLKGKKTADKCVNWQVPFGMKMLPLIDYERQRELAKTTRPLVELNYYRFTAVARKGSHTSKDMHWLLTTKLGLEVQAMAHPKTATMGVNDKQWRVIIKAAACPPRLRDITYIHIDGTEILIHHHELAVYGLLRAGASNTILATEEALKTIRSTPVVMMTGQVPSKRGMGTRNYGNTTHPTTLEQLAVMLLSNHGPDTERRAQPQSTTISKLNNRPMLPQSWGQHEPPQIRREKTRHCPTEARTARRWSTGQEPLERDNVEGGNGVRKVTGREGTTSVTIAQTDTWNTYVNTAERSDSKIHTPIHEGDVNQNVKKQRGQQGDNIATWLAILGGKLPTFPRQDKADGLHFMQHYTTSQQEYHRLQRRQLARQITLKKQVSNGMIVNLTDAITLHPADFKLELQASGSPTTA</sequence>
<evidence type="ECO:0000256" key="1">
    <source>
        <dbReference type="SAM" id="MobiDB-lite"/>
    </source>
</evidence>
<dbReference type="AlphaFoldDB" id="A0A225WVU2"/>
<accession>A0A225WVU2</accession>
<dbReference type="Proteomes" id="UP000198211">
    <property type="component" value="Unassembled WGS sequence"/>
</dbReference>
<dbReference type="EMBL" id="NBNE01000190">
    <property type="protein sequence ID" value="OWZ21775.1"/>
    <property type="molecule type" value="Genomic_DNA"/>
</dbReference>
<protein>
    <submittedName>
        <fullName evidence="2">Uncharacterized protein</fullName>
    </submittedName>
</protein>
<reference evidence="3" key="1">
    <citation type="submission" date="2017-03" db="EMBL/GenBank/DDBJ databases">
        <title>Phytopthora megakarya and P. palmivora, two closely related causual agents of cacao black pod achieved similar genome size and gene model numbers by different mechanisms.</title>
        <authorList>
            <person name="Ali S."/>
            <person name="Shao J."/>
            <person name="Larry D.J."/>
            <person name="Kronmiller B."/>
            <person name="Shen D."/>
            <person name="Strem M.D."/>
            <person name="Melnick R.L."/>
            <person name="Guiltinan M.J."/>
            <person name="Tyler B.M."/>
            <person name="Meinhardt L.W."/>
            <person name="Bailey B.A."/>
        </authorList>
    </citation>
    <scope>NUCLEOTIDE SEQUENCE [LARGE SCALE GENOMIC DNA]</scope>
    <source>
        <strain evidence="3">zdho120</strain>
    </source>
</reference>
<keyword evidence="3" id="KW-1185">Reference proteome</keyword>
<gene>
    <name evidence="2" type="ORF">PHMEG_0003633</name>
</gene>
<evidence type="ECO:0000313" key="3">
    <source>
        <dbReference type="Proteomes" id="UP000198211"/>
    </source>
</evidence>
<organism evidence="2 3">
    <name type="scientific">Phytophthora megakarya</name>
    <dbReference type="NCBI Taxonomy" id="4795"/>
    <lineage>
        <taxon>Eukaryota</taxon>
        <taxon>Sar</taxon>
        <taxon>Stramenopiles</taxon>
        <taxon>Oomycota</taxon>
        <taxon>Peronosporomycetes</taxon>
        <taxon>Peronosporales</taxon>
        <taxon>Peronosporaceae</taxon>
        <taxon>Phytophthora</taxon>
    </lineage>
</organism>
<comment type="caution">
    <text evidence="2">The sequence shown here is derived from an EMBL/GenBank/DDBJ whole genome shotgun (WGS) entry which is preliminary data.</text>
</comment>
<proteinExistence type="predicted"/>
<feature type="compositionally biased region" description="Basic and acidic residues" evidence="1">
    <location>
        <begin position="346"/>
        <end position="362"/>
    </location>
</feature>
<dbReference type="OrthoDB" id="129772at2759"/>
<name>A0A225WVU2_9STRA</name>